<feature type="region of interest" description="Disordered" evidence="2">
    <location>
        <begin position="124"/>
        <end position="159"/>
    </location>
</feature>
<feature type="compositionally biased region" description="Basic and acidic residues" evidence="2">
    <location>
        <begin position="124"/>
        <end position="136"/>
    </location>
</feature>
<feature type="compositionally biased region" description="Acidic residues" evidence="2">
    <location>
        <begin position="211"/>
        <end position="241"/>
    </location>
</feature>
<accession>A0AAV8UBQ4</accession>
<evidence type="ECO:0000313" key="5">
    <source>
        <dbReference type="Proteomes" id="UP001159364"/>
    </source>
</evidence>
<keyword evidence="5" id="KW-1185">Reference proteome</keyword>
<feature type="region of interest" description="Disordered" evidence="2">
    <location>
        <begin position="203"/>
        <end position="281"/>
    </location>
</feature>
<reference evidence="4 5" key="1">
    <citation type="submission" date="2021-09" db="EMBL/GenBank/DDBJ databases">
        <title>Genomic insights and catalytic innovation underlie evolution of tropane alkaloids biosynthesis.</title>
        <authorList>
            <person name="Wang Y.-J."/>
            <person name="Tian T."/>
            <person name="Huang J.-P."/>
            <person name="Huang S.-X."/>
        </authorList>
    </citation>
    <scope>NUCLEOTIDE SEQUENCE [LARGE SCALE GENOMIC DNA]</scope>
    <source>
        <strain evidence="4">KIB-2018</strain>
        <tissue evidence="4">Leaf</tissue>
    </source>
</reference>
<dbReference type="InterPro" id="IPR046431">
    <property type="entry name" value="FAF_dom"/>
</dbReference>
<evidence type="ECO:0000313" key="4">
    <source>
        <dbReference type="EMBL" id="KAJ8899454.1"/>
    </source>
</evidence>
<feature type="domain" description="FAF" evidence="3">
    <location>
        <begin position="142"/>
        <end position="194"/>
    </location>
</feature>
<name>A0AAV8UBQ4_9ROSI</name>
<feature type="region of interest" description="Disordered" evidence="2">
    <location>
        <begin position="67"/>
        <end position="86"/>
    </location>
</feature>
<comment type="similarity">
    <text evidence="1">Belongs to the fantastic four family.</text>
</comment>
<proteinExistence type="inferred from homology"/>
<dbReference type="InterPro" id="IPR021410">
    <property type="entry name" value="FAF"/>
</dbReference>
<dbReference type="AlphaFoldDB" id="A0AAV8UBQ4"/>
<gene>
    <name evidence="4" type="ORF">K2173_018428</name>
</gene>
<dbReference type="PANTHER" id="PTHR33155:SF8">
    <property type="entry name" value="PROTEIN FANTASTIC FOUR 1"/>
    <property type="match status" value="1"/>
</dbReference>
<evidence type="ECO:0000256" key="1">
    <source>
        <dbReference type="ARBA" id="ARBA00008690"/>
    </source>
</evidence>
<protein>
    <recommendedName>
        <fullName evidence="3">FAF domain-containing protein</fullName>
    </recommendedName>
</protein>
<evidence type="ECO:0000256" key="2">
    <source>
        <dbReference type="SAM" id="MobiDB-lite"/>
    </source>
</evidence>
<evidence type="ECO:0000259" key="3">
    <source>
        <dbReference type="Pfam" id="PF11250"/>
    </source>
</evidence>
<dbReference type="Pfam" id="PF11250">
    <property type="entry name" value="FAF"/>
    <property type="match status" value="1"/>
</dbReference>
<sequence length="281" mass="31103">MSSSSYCQGLQSCLEPTRLVEQRVLKLKMAPLTFNISGSTADNKSHTNVDNGGWSFLQCLATKTSQTSEGDKVYTPPNVKRSHSSLSEKSLDMCTESLGSETGCGASEITIEMTLVSLENSNYHARERSKLREERRNKRSSSFPPPLTSISGSTAVQVKPHREGGRLVLKAVAVPSNHTYFHVERSNGRLKLHLMKHCYQGYSNNEHGEASEEEEEEEEEAYDEEEITNCDVEDEDEDEDGNNGNAADEMGMGKLPSPSRCKEGGSGNQSLLNWEPFWVAT</sequence>
<comment type="caution">
    <text evidence="4">The sequence shown here is derived from an EMBL/GenBank/DDBJ whole genome shotgun (WGS) entry which is preliminary data.</text>
</comment>
<dbReference type="PANTHER" id="PTHR33155">
    <property type="entry name" value="FANTASTIC FOUR-LIKE PROTEIN (DUF3049)"/>
    <property type="match status" value="1"/>
</dbReference>
<organism evidence="4 5">
    <name type="scientific">Erythroxylum novogranatense</name>
    <dbReference type="NCBI Taxonomy" id="1862640"/>
    <lineage>
        <taxon>Eukaryota</taxon>
        <taxon>Viridiplantae</taxon>
        <taxon>Streptophyta</taxon>
        <taxon>Embryophyta</taxon>
        <taxon>Tracheophyta</taxon>
        <taxon>Spermatophyta</taxon>
        <taxon>Magnoliopsida</taxon>
        <taxon>eudicotyledons</taxon>
        <taxon>Gunneridae</taxon>
        <taxon>Pentapetalae</taxon>
        <taxon>rosids</taxon>
        <taxon>fabids</taxon>
        <taxon>Malpighiales</taxon>
        <taxon>Erythroxylaceae</taxon>
        <taxon>Erythroxylum</taxon>
    </lineage>
</organism>
<dbReference type="Proteomes" id="UP001159364">
    <property type="component" value="Linkage Group LG08"/>
</dbReference>
<dbReference type="EMBL" id="JAIWQS010000008">
    <property type="protein sequence ID" value="KAJ8899454.1"/>
    <property type="molecule type" value="Genomic_DNA"/>
</dbReference>